<evidence type="ECO:0000256" key="8">
    <source>
        <dbReference type="ARBA" id="ARBA00023002"/>
    </source>
</evidence>
<name>A0A9N9KXR2_9HELO</name>
<dbReference type="GO" id="GO:0005739">
    <property type="term" value="C:mitochondrion"/>
    <property type="evidence" value="ECO:0007669"/>
    <property type="project" value="TreeGrafter"/>
</dbReference>
<dbReference type="InterPro" id="IPR050411">
    <property type="entry name" value="AlphaKG_dependent_hydroxylases"/>
</dbReference>
<dbReference type="Proteomes" id="UP000696280">
    <property type="component" value="Unassembled WGS sequence"/>
</dbReference>
<dbReference type="Pfam" id="PF02668">
    <property type="entry name" value="TauD"/>
    <property type="match status" value="1"/>
</dbReference>
<dbReference type="FunFam" id="3.60.130.10:FF:000001">
    <property type="entry name" value="Trimethyllysine dioxygenase, mitochondrial"/>
    <property type="match status" value="1"/>
</dbReference>
<comment type="caution">
    <text evidence="11">The sequence shown here is derived from an EMBL/GenBank/DDBJ whole genome shotgun (WGS) entry which is preliminary data.</text>
</comment>
<dbReference type="NCBIfam" id="TIGR02410">
    <property type="entry name" value="carnitine_TMLD"/>
    <property type="match status" value="1"/>
</dbReference>
<dbReference type="CDD" id="cd00250">
    <property type="entry name" value="CAS_like"/>
    <property type="match status" value="1"/>
</dbReference>
<comment type="cofactor">
    <cofactor evidence="2">
        <name>L-ascorbate</name>
        <dbReference type="ChEBI" id="CHEBI:38290"/>
    </cofactor>
</comment>
<dbReference type="PANTHER" id="PTHR10696:SF51">
    <property type="entry name" value="TRIMETHYLLYSINE DIOXYGENASE, MITOCHONDRIAL"/>
    <property type="match status" value="1"/>
</dbReference>
<reference evidence="11" key="1">
    <citation type="submission" date="2021-07" db="EMBL/GenBank/DDBJ databases">
        <authorList>
            <person name="Durling M."/>
        </authorList>
    </citation>
    <scope>NUCLEOTIDE SEQUENCE</scope>
</reference>
<evidence type="ECO:0000313" key="12">
    <source>
        <dbReference type="Proteomes" id="UP000696280"/>
    </source>
</evidence>
<keyword evidence="8" id="KW-0560">Oxidoreductase</keyword>
<dbReference type="SUPFAM" id="SSF51197">
    <property type="entry name" value="Clavaminate synthase-like"/>
    <property type="match status" value="1"/>
</dbReference>
<keyword evidence="12" id="KW-1185">Reference proteome</keyword>
<evidence type="ECO:0000313" key="11">
    <source>
        <dbReference type="EMBL" id="CAG8954523.1"/>
    </source>
</evidence>
<dbReference type="InterPro" id="IPR012776">
    <property type="entry name" value="Trimethyllysine_dOase"/>
</dbReference>
<comment type="similarity">
    <text evidence="4">Belongs to the gamma-BBH/TMLD family.</text>
</comment>
<keyword evidence="6" id="KW-0124">Carnitine biosynthesis</keyword>
<dbReference type="OrthoDB" id="408743at2759"/>
<dbReference type="InterPro" id="IPR003819">
    <property type="entry name" value="TauD/TfdA-like"/>
</dbReference>
<dbReference type="Gene3D" id="3.60.130.10">
    <property type="entry name" value="Clavaminate synthase-like"/>
    <property type="match status" value="1"/>
</dbReference>
<evidence type="ECO:0000256" key="4">
    <source>
        <dbReference type="ARBA" id="ARBA00008654"/>
    </source>
</evidence>
<evidence type="ECO:0000256" key="3">
    <source>
        <dbReference type="ARBA" id="ARBA00005022"/>
    </source>
</evidence>
<feature type="domain" description="TauD/TfdA-like" evidence="10">
    <location>
        <begin position="136"/>
        <end position="385"/>
    </location>
</feature>
<comment type="pathway">
    <text evidence="3">Amine and polyamine biosynthesis; carnitine biosynthesis.</text>
</comment>
<evidence type="ECO:0000256" key="6">
    <source>
        <dbReference type="ARBA" id="ARBA00022873"/>
    </source>
</evidence>
<dbReference type="PANTHER" id="PTHR10696">
    <property type="entry name" value="GAMMA-BUTYROBETAINE HYDROXYLASE-RELATED"/>
    <property type="match status" value="1"/>
</dbReference>
<gene>
    <name evidence="11" type="ORF">HYFRA_00004437</name>
</gene>
<keyword evidence="5" id="KW-0479">Metal-binding</keyword>
<evidence type="ECO:0000256" key="1">
    <source>
        <dbReference type="ARBA" id="ARBA00001954"/>
    </source>
</evidence>
<dbReference type="AlphaFoldDB" id="A0A9N9KXR2"/>
<dbReference type="GO" id="GO:0005506">
    <property type="term" value="F:iron ion binding"/>
    <property type="evidence" value="ECO:0007669"/>
    <property type="project" value="InterPro"/>
</dbReference>
<comment type="cofactor">
    <cofactor evidence="1">
        <name>Fe(2+)</name>
        <dbReference type="ChEBI" id="CHEBI:29033"/>
    </cofactor>
</comment>
<dbReference type="GO" id="GO:0045329">
    <property type="term" value="P:carnitine biosynthetic process"/>
    <property type="evidence" value="ECO:0007669"/>
    <property type="project" value="UniProtKB-KW"/>
</dbReference>
<proteinExistence type="inferred from homology"/>
<protein>
    <recommendedName>
        <fullName evidence="10">TauD/TfdA-like domain-containing protein</fullName>
    </recommendedName>
</protein>
<evidence type="ECO:0000256" key="7">
    <source>
        <dbReference type="ARBA" id="ARBA00022964"/>
    </source>
</evidence>
<organism evidence="11 12">
    <name type="scientific">Hymenoscyphus fraxineus</name>
    <dbReference type="NCBI Taxonomy" id="746836"/>
    <lineage>
        <taxon>Eukaryota</taxon>
        <taxon>Fungi</taxon>
        <taxon>Dikarya</taxon>
        <taxon>Ascomycota</taxon>
        <taxon>Pezizomycotina</taxon>
        <taxon>Leotiomycetes</taxon>
        <taxon>Helotiales</taxon>
        <taxon>Helotiaceae</taxon>
        <taxon>Hymenoscyphus</taxon>
    </lineage>
</organism>
<dbReference type="InterPro" id="IPR042098">
    <property type="entry name" value="TauD-like_sf"/>
</dbReference>
<evidence type="ECO:0000256" key="9">
    <source>
        <dbReference type="ARBA" id="ARBA00023004"/>
    </source>
</evidence>
<dbReference type="GO" id="GO:0050353">
    <property type="term" value="F:trimethyllysine dioxygenase activity"/>
    <property type="evidence" value="ECO:0007669"/>
    <property type="project" value="InterPro"/>
</dbReference>
<evidence type="ECO:0000259" key="10">
    <source>
        <dbReference type="Pfam" id="PF02668"/>
    </source>
</evidence>
<evidence type="ECO:0000256" key="5">
    <source>
        <dbReference type="ARBA" id="ARBA00022723"/>
    </source>
</evidence>
<dbReference type="EMBL" id="CAJVRL010000057">
    <property type="protein sequence ID" value="CAG8954523.1"/>
    <property type="molecule type" value="Genomic_DNA"/>
</dbReference>
<keyword evidence="9" id="KW-0408">Iron</keyword>
<keyword evidence="7" id="KW-0223">Dioxygenase</keyword>
<evidence type="ECO:0000256" key="2">
    <source>
        <dbReference type="ARBA" id="ARBA00001961"/>
    </source>
</evidence>
<accession>A0A9N9KXR2</accession>
<sequence length="411" mass="47222">MNVRLRHLYSRWPCKASLTPRIIALTTKRCHASGSREAAYPAPRARRVVYTSKSALWSSPIHPILHCAYEENFEVPMSHKRFHKKEVARLPNTIPLWNAREVALELVGKEVYQTCIMPNIWLRIIQPKRGDTRAYWGAEIADNPPSVHYDEIMASDAGVGVWTEKIRKYGFCYVDGCPVSPKKTEELLRRISFIRETHYGGFYDFTSDLTMKDTAYTSLALAAHTDTTYFSDPAGLQMFHLLSHTSGEGGTSLLVDGFKAAHILQQEDNIAYGFLRTFKLSAHASGNEGITITPSKEFTVIEGFKVANTRDLLRIRWNNDDRVTPRLNSATAGWYEAARKFNEILKRKDMEYWAQLEPGRPLIFDNWRVLHGRSAFTGKRRICGGYINHDDYISRWRNTNFTRSRILRQIL</sequence>